<evidence type="ECO:0000259" key="3">
    <source>
        <dbReference type="PROSITE" id="PS51723"/>
    </source>
</evidence>
<comment type="caution">
    <text evidence="4">The sequence shown here is derived from an EMBL/GenBank/DDBJ whole genome shotgun (WGS) entry which is preliminary data.</text>
</comment>
<dbReference type="InterPro" id="IPR051244">
    <property type="entry name" value="TCAF"/>
</dbReference>
<organism evidence="4 5">
    <name type="scientific">Rotaria socialis</name>
    <dbReference type="NCBI Taxonomy" id="392032"/>
    <lineage>
        <taxon>Eukaryota</taxon>
        <taxon>Metazoa</taxon>
        <taxon>Spiralia</taxon>
        <taxon>Gnathifera</taxon>
        <taxon>Rotifera</taxon>
        <taxon>Eurotatoria</taxon>
        <taxon>Bdelloidea</taxon>
        <taxon>Philodinida</taxon>
        <taxon>Philodinidae</taxon>
        <taxon>Rotaria</taxon>
    </lineage>
</organism>
<gene>
    <name evidence="4" type="ORF">UJA718_LOCUS25534</name>
</gene>
<dbReference type="Pfam" id="PF13402">
    <property type="entry name" value="Peptidase_M60"/>
    <property type="match status" value="1"/>
</dbReference>
<feature type="non-terminal residue" evidence="4">
    <location>
        <position position="1"/>
    </location>
</feature>
<dbReference type="InterPro" id="IPR035423">
    <property type="entry name" value="M60-like_N"/>
</dbReference>
<dbReference type="Pfam" id="PF17291">
    <property type="entry name" value="M60-like_N"/>
    <property type="match status" value="1"/>
</dbReference>
<dbReference type="PANTHER" id="PTHR15730">
    <property type="entry name" value="EXPERIMENTAL AUTOIMMUNE PROSTATITIS ANTIGEN 2-RELATED"/>
    <property type="match status" value="1"/>
</dbReference>
<dbReference type="Proteomes" id="UP000663873">
    <property type="component" value="Unassembled WGS sequence"/>
</dbReference>
<evidence type="ECO:0000313" key="5">
    <source>
        <dbReference type="Proteomes" id="UP000663873"/>
    </source>
</evidence>
<dbReference type="SUPFAM" id="SSF57414">
    <property type="entry name" value="Hairpin loop containing domain-like"/>
    <property type="match status" value="1"/>
</dbReference>
<proteinExistence type="predicted"/>
<feature type="compositionally biased region" description="Basic and acidic residues" evidence="1">
    <location>
        <begin position="155"/>
        <end position="179"/>
    </location>
</feature>
<accession>A0A820URW9</accession>
<dbReference type="PROSITE" id="PS50948">
    <property type="entry name" value="PAN"/>
    <property type="match status" value="1"/>
</dbReference>
<name>A0A820URW9_9BILA</name>
<evidence type="ECO:0008006" key="6">
    <source>
        <dbReference type="Google" id="ProtNLM"/>
    </source>
</evidence>
<dbReference type="Pfam" id="PF14295">
    <property type="entry name" value="PAN_4"/>
    <property type="match status" value="1"/>
</dbReference>
<sequence length="528" mass="59424">NGCNLLRRSGWDIPGNSILPVPVQVLDYASCCSKCQGTSNCAAFVYSPSTKTCQLKRTASGGVQKNDSITGYYDPTTIAFPGVFERAPRMLSGVTFSIQSNVSQWHSVGYYAVADVVVEIKVLAKVGASGWSVQIGCHSDDLSVSLRHSVDPRALRDVPESRLSRPAGRDKRDSGHDKGLGTQRRPPLLYLTKSLNSSDTVQISLHYGGLLFLRSPDASGCSITVSLNNVVLTPTYNLIDSNRATNWQYQQRNAEGLWADIAGRYIVYNIPSNTLLKMKSAELDSVLQLWDSAVLAHHDLRGTKPIRRERVVSDEQPLLGYMHAGYPIVTMMDVANPNSELFIFYKQYQNKSNPCGGSTYWGIFHEIGHNMQRSWWTFDGTIEVTTNIFTVHAMDTVCKVRLGIYDWRNDQISLTRTYILQGAIFDEWKKNPAIGLLIYIQLAREFGWDSYKSVFRYYENIKPNLSTDQQKMDYWIETFSRQVQKNLVPLFNFWGFPISKSTKNATASLPTAKISDQLIQIAPQRYTI</sequence>
<protein>
    <recommendedName>
        <fullName evidence="6">Peptidase M60 domain-containing protein</fullName>
    </recommendedName>
</protein>
<dbReference type="SMART" id="SM01276">
    <property type="entry name" value="M60-like"/>
    <property type="match status" value="1"/>
</dbReference>
<feature type="domain" description="Apple" evidence="2">
    <location>
        <begin position="3"/>
        <end position="77"/>
    </location>
</feature>
<keyword evidence="5" id="KW-1185">Reference proteome</keyword>
<dbReference type="InterPro" id="IPR042279">
    <property type="entry name" value="Pep_M60_3"/>
</dbReference>
<dbReference type="InterPro" id="IPR003609">
    <property type="entry name" value="Pan_app"/>
</dbReference>
<dbReference type="Gene3D" id="3.50.4.10">
    <property type="entry name" value="Hepatocyte Growth Factor"/>
    <property type="match status" value="1"/>
</dbReference>
<dbReference type="PANTHER" id="PTHR15730:SF5">
    <property type="entry name" value="SI:CH211-210B2.2-RELATED"/>
    <property type="match status" value="1"/>
</dbReference>
<dbReference type="Gene3D" id="1.10.390.30">
    <property type="entry name" value="Peptidase M60, enhancin-like domain 3"/>
    <property type="match status" value="1"/>
</dbReference>
<dbReference type="InterPro" id="IPR031161">
    <property type="entry name" value="Peptidase_M60_dom"/>
</dbReference>
<evidence type="ECO:0000256" key="1">
    <source>
        <dbReference type="SAM" id="MobiDB-lite"/>
    </source>
</evidence>
<dbReference type="AlphaFoldDB" id="A0A820URW9"/>
<dbReference type="EMBL" id="CAJOBP010006292">
    <property type="protein sequence ID" value="CAF4489420.1"/>
    <property type="molecule type" value="Genomic_DNA"/>
</dbReference>
<evidence type="ECO:0000313" key="4">
    <source>
        <dbReference type="EMBL" id="CAF4489420.1"/>
    </source>
</evidence>
<feature type="domain" description="Peptidase M60" evidence="3">
    <location>
        <begin position="103"/>
        <end position="447"/>
    </location>
</feature>
<evidence type="ECO:0000259" key="2">
    <source>
        <dbReference type="PROSITE" id="PS50948"/>
    </source>
</evidence>
<dbReference type="PROSITE" id="PS51723">
    <property type="entry name" value="PEPTIDASE_M60"/>
    <property type="match status" value="1"/>
</dbReference>
<reference evidence="4" key="1">
    <citation type="submission" date="2021-02" db="EMBL/GenBank/DDBJ databases">
        <authorList>
            <person name="Nowell W R."/>
        </authorList>
    </citation>
    <scope>NUCLEOTIDE SEQUENCE</scope>
</reference>
<feature type="region of interest" description="Disordered" evidence="1">
    <location>
        <begin position="155"/>
        <end position="184"/>
    </location>
</feature>
<dbReference type="Gene3D" id="3.40.390.80">
    <property type="entry name" value="Peptidase M60, enhancin-like domain 2"/>
    <property type="match status" value="1"/>
</dbReference>